<evidence type="ECO:0000256" key="2">
    <source>
        <dbReference type="PROSITE-ProRule" id="PRU00657"/>
    </source>
</evidence>
<evidence type="ECO:0000256" key="3">
    <source>
        <dbReference type="SAM" id="Phobius"/>
    </source>
</evidence>
<evidence type="ECO:0000259" key="4">
    <source>
        <dbReference type="PROSITE" id="PS51327"/>
    </source>
</evidence>
<keyword evidence="6" id="KW-1185">Reference proteome</keyword>
<dbReference type="GO" id="GO:0030422">
    <property type="term" value="P:siRNA processing"/>
    <property type="evidence" value="ECO:0007669"/>
    <property type="project" value="TreeGrafter"/>
</dbReference>
<keyword evidence="2" id="KW-0694">RNA-binding</keyword>
<reference evidence="5" key="5">
    <citation type="journal article" date="2021" name="G3 (Bethesda)">
        <title>Aegilops tauschii genome assembly Aet v5.0 features greater sequence contiguity and improved annotation.</title>
        <authorList>
            <person name="Wang L."/>
            <person name="Zhu T."/>
            <person name="Rodriguez J.C."/>
            <person name="Deal K.R."/>
            <person name="Dubcovsky J."/>
            <person name="McGuire P.E."/>
            <person name="Lux T."/>
            <person name="Spannagl M."/>
            <person name="Mayer K.F.X."/>
            <person name="Baldrich P."/>
            <person name="Meyers B.C."/>
            <person name="Huo N."/>
            <person name="Gu Y.Q."/>
            <person name="Zhou H."/>
            <person name="Devos K.M."/>
            <person name="Bennetzen J.L."/>
            <person name="Unver T."/>
            <person name="Budak H."/>
            <person name="Gulick P.J."/>
            <person name="Galiba G."/>
            <person name="Kalapos B."/>
            <person name="Nelson D.R."/>
            <person name="Li P."/>
            <person name="You F.M."/>
            <person name="Luo M.C."/>
            <person name="Dvorak J."/>
        </authorList>
    </citation>
    <scope>NUCLEOTIDE SEQUENCE [LARGE SCALE GENOMIC DNA]</scope>
    <source>
        <strain evidence="5">cv. AL8/78</strain>
    </source>
</reference>
<name>A0A453G977_AEGTS</name>
<feature type="domain" description="Dicer dsRNA-binding fold" evidence="4">
    <location>
        <begin position="60"/>
        <end position="150"/>
    </location>
</feature>
<proteinExistence type="predicted"/>
<dbReference type="InterPro" id="IPR038248">
    <property type="entry name" value="Dicer_dimer_sf"/>
</dbReference>
<dbReference type="Gramene" id="AET3Gv20928700.17">
    <property type="protein sequence ID" value="AET3Gv20928700.17"/>
    <property type="gene ID" value="AET3Gv20928700"/>
</dbReference>
<dbReference type="GO" id="GO:0005634">
    <property type="term" value="C:nucleus"/>
    <property type="evidence" value="ECO:0007669"/>
    <property type="project" value="TreeGrafter"/>
</dbReference>
<dbReference type="GO" id="GO:0005737">
    <property type="term" value="C:cytoplasm"/>
    <property type="evidence" value="ECO:0007669"/>
    <property type="project" value="TreeGrafter"/>
</dbReference>
<accession>A0A453G977</accession>
<keyword evidence="3" id="KW-0812">Transmembrane</keyword>
<evidence type="ECO:0000313" key="5">
    <source>
        <dbReference type="EnsemblPlants" id="AET3Gv20928700.17"/>
    </source>
</evidence>
<evidence type="ECO:0000313" key="6">
    <source>
        <dbReference type="Proteomes" id="UP000015105"/>
    </source>
</evidence>
<dbReference type="InterPro" id="IPR005034">
    <property type="entry name" value="Dicer_dimerisation"/>
</dbReference>
<dbReference type="GO" id="GO:0003723">
    <property type="term" value="F:RNA binding"/>
    <property type="evidence" value="ECO:0007669"/>
    <property type="project" value="UniProtKB-UniRule"/>
</dbReference>
<dbReference type="Proteomes" id="UP000015105">
    <property type="component" value="Chromosome 3D"/>
</dbReference>
<dbReference type="Gene3D" id="3.30.160.380">
    <property type="entry name" value="Dicer dimerisation domain"/>
    <property type="match status" value="1"/>
</dbReference>
<feature type="transmembrane region" description="Helical" evidence="3">
    <location>
        <begin position="256"/>
        <end position="278"/>
    </location>
</feature>
<dbReference type="Pfam" id="PF03368">
    <property type="entry name" value="Dicer_dimer"/>
    <property type="match status" value="1"/>
</dbReference>
<reference evidence="6" key="1">
    <citation type="journal article" date="2014" name="Science">
        <title>Ancient hybridizations among the ancestral genomes of bread wheat.</title>
        <authorList>
            <consortium name="International Wheat Genome Sequencing Consortium,"/>
            <person name="Marcussen T."/>
            <person name="Sandve S.R."/>
            <person name="Heier L."/>
            <person name="Spannagl M."/>
            <person name="Pfeifer M."/>
            <person name="Jakobsen K.S."/>
            <person name="Wulff B.B."/>
            <person name="Steuernagel B."/>
            <person name="Mayer K.F."/>
            <person name="Olsen O.A."/>
        </authorList>
    </citation>
    <scope>NUCLEOTIDE SEQUENCE [LARGE SCALE GENOMIC DNA]</scope>
    <source>
        <strain evidence="6">cv. AL8/78</strain>
    </source>
</reference>
<dbReference type="FunFam" id="3.30.160.380:FF:000001">
    <property type="entry name" value="Endoribonuclease dicer-like 1"/>
    <property type="match status" value="1"/>
</dbReference>
<organism evidence="5 6">
    <name type="scientific">Aegilops tauschii subsp. strangulata</name>
    <name type="common">Goatgrass</name>
    <dbReference type="NCBI Taxonomy" id="200361"/>
    <lineage>
        <taxon>Eukaryota</taxon>
        <taxon>Viridiplantae</taxon>
        <taxon>Streptophyta</taxon>
        <taxon>Embryophyta</taxon>
        <taxon>Tracheophyta</taxon>
        <taxon>Spermatophyta</taxon>
        <taxon>Magnoliopsida</taxon>
        <taxon>Liliopsida</taxon>
        <taxon>Poales</taxon>
        <taxon>Poaceae</taxon>
        <taxon>BOP clade</taxon>
        <taxon>Pooideae</taxon>
        <taxon>Triticodae</taxon>
        <taxon>Triticeae</taxon>
        <taxon>Triticinae</taxon>
        <taxon>Aegilops</taxon>
    </lineage>
</organism>
<dbReference type="PANTHER" id="PTHR14950">
    <property type="entry name" value="DICER-RELATED"/>
    <property type="match status" value="1"/>
</dbReference>
<reference evidence="5" key="4">
    <citation type="submission" date="2019-03" db="UniProtKB">
        <authorList>
            <consortium name="EnsemblPlants"/>
        </authorList>
    </citation>
    <scope>IDENTIFICATION</scope>
</reference>
<keyword evidence="3" id="KW-0472">Membrane</keyword>
<protein>
    <recommendedName>
        <fullName evidence="4">Dicer dsRNA-binding fold domain-containing protein</fullName>
    </recommendedName>
</protein>
<reference evidence="5" key="3">
    <citation type="journal article" date="2017" name="Nature">
        <title>Genome sequence of the progenitor of the wheat D genome Aegilops tauschii.</title>
        <authorList>
            <person name="Luo M.C."/>
            <person name="Gu Y.Q."/>
            <person name="Puiu D."/>
            <person name="Wang H."/>
            <person name="Twardziok S.O."/>
            <person name="Deal K.R."/>
            <person name="Huo N."/>
            <person name="Zhu T."/>
            <person name="Wang L."/>
            <person name="Wang Y."/>
            <person name="McGuire P.E."/>
            <person name="Liu S."/>
            <person name="Long H."/>
            <person name="Ramasamy R.K."/>
            <person name="Rodriguez J.C."/>
            <person name="Van S.L."/>
            <person name="Yuan L."/>
            <person name="Wang Z."/>
            <person name="Xia Z."/>
            <person name="Xiao L."/>
            <person name="Anderson O.D."/>
            <person name="Ouyang S."/>
            <person name="Liang Y."/>
            <person name="Zimin A.V."/>
            <person name="Pertea G."/>
            <person name="Qi P."/>
            <person name="Bennetzen J.L."/>
            <person name="Dai X."/>
            <person name="Dawson M.W."/>
            <person name="Muller H.G."/>
            <person name="Kugler K."/>
            <person name="Rivarola-Duarte L."/>
            <person name="Spannagl M."/>
            <person name="Mayer K.F.X."/>
            <person name="Lu F.H."/>
            <person name="Bevan M.W."/>
            <person name="Leroy P."/>
            <person name="Li P."/>
            <person name="You F.M."/>
            <person name="Sun Q."/>
            <person name="Liu Z."/>
            <person name="Lyons E."/>
            <person name="Wicker T."/>
            <person name="Salzberg S.L."/>
            <person name="Devos K.M."/>
            <person name="Dvorak J."/>
        </authorList>
    </citation>
    <scope>NUCLEOTIDE SEQUENCE [LARGE SCALE GENOMIC DNA]</scope>
    <source>
        <strain evidence="5">cv. AL8/78</strain>
    </source>
</reference>
<sequence>CRENVKQNNLISAILRSEKSMIETALNRDSEDLLPGFFPVEEKNEYLVGTTGAKVTAGSSISVIVQYCDKLLGDKYDTTKPLFEFTNHGDGFVCTLMLPSSDMLPPLVGPKARNKKKAKQLVCLDACKQLHQLGVLTDSLCLSVEEPPLESVNKTDVLTSLAGVGTTKRKELHGTTRVCGLSGTWASERTAVKLQGYRMKFLCDQVGQKYSNFVLLIDKTIAHEAANLDIDLFLHDKMVKASVSPCGLFELDVQQVSAQLCVFFLLPLLSLLFFLLLINMKDSFCFPRLAGASKAISSTSVQWFVRKVVHWIKIIRRSTGVYSQ</sequence>
<dbReference type="EnsemblPlants" id="AET3Gv20928700.17">
    <property type="protein sequence ID" value="AET3Gv20928700.17"/>
    <property type="gene ID" value="AET3Gv20928700"/>
</dbReference>
<keyword evidence="3" id="KW-1133">Transmembrane helix</keyword>
<dbReference type="GO" id="GO:0004525">
    <property type="term" value="F:ribonuclease III activity"/>
    <property type="evidence" value="ECO:0007669"/>
    <property type="project" value="TreeGrafter"/>
</dbReference>
<dbReference type="PROSITE" id="PS51327">
    <property type="entry name" value="DICER_DSRBF"/>
    <property type="match status" value="1"/>
</dbReference>
<dbReference type="AlphaFoldDB" id="A0A453G977"/>
<evidence type="ECO:0000256" key="1">
    <source>
        <dbReference type="ARBA" id="ARBA00022801"/>
    </source>
</evidence>
<keyword evidence="1" id="KW-0378">Hydrolase</keyword>
<reference evidence="6" key="2">
    <citation type="journal article" date="2017" name="Nat. Plants">
        <title>The Aegilops tauschii genome reveals multiple impacts of transposons.</title>
        <authorList>
            <person name="Zhao G."/>
            <person name="Zou C."/>
            <person name="Li K."/>
            <person name="Wang K."/>
            <person name="Li T."/>
            <person name="Gao L."/>
            <person name="Zhang X."/>
            <person name="Wang H."/>
            <person name="Yang Z."/>
            <person name="Liu X."/>
            <person name="Jiang W."/>
            <person name="Mao L."/>
            <person name="Kong X."/>
            <person name="Jiao Y."/>
            <person name="Jia J."/>
        </authorList>
    </citation>
    <scope>NUCLEOTIDE SEQUENCE [LARGE SCALE GENOMIC DNA]</scope>
    <source>
        <strain evidence="6">cv. AL8/78</strain>
    </source>
</reference>
<dbReference type="PANTHER" id="PTHR14950:SF46">
    <property type="entry name" value="ENDORIBONUCLEASE DICER HOMOLOG 3"/>
    <property type="match status" value="1"/>
</dbReference>